<name>A0A6J6BSS5_9ZZZZ</name>
<accession>A0A6J6BSS5</accession>
<dbReference type="AlphaFoldDB" id="A0A6J6BSS5"/>
<evidence type="ECO:0000256" key="1">
    <source>
        <dbReference type="SAM" id="MobiDB-lite"/>
    </source>
</evidence>
<reference evidence="2" key="1">
    <citation type="submission" date="2020-05" db="EMBL/GenBank/DDBJ databases">
        <authorList>
            <person name="Chiriac C."/>
            <person name="Salcher M."/>
            <person name="Ghai R."/>
            <person name="Kavagutti S V."/>
        </authorList>
    </citation>
    <scope>NUCLEOTIDE SEQUENCE</scope>
</reference>
<evidence type="ECO:0000313" key="2">
    <source>
        <dbReference type="EMBL" id="CAB4542046.1"/>
    </source>
</evidence>
<gene>
    <name evidence="2" type="ORF">UFOPK1353_00985</name>
</gene>
<organism evidence="2">
    <name type="scientific">freshwater metagenome</name>
    <dbReference type="NCBI Taxonomy" id="449393"/>
    <lineage>
        <taxon>unclassified sequences</taxon>
        <taxon>metagenomes</taxon>
        <taxon>ecological metagenomes</taxon>
    </lineage>
</organism>
<protein>
    <submittedName>
        <fullName evidence="2">Unannotated protein</fullName>
    </submittedName>
</protein>
<proteinExistence type="predicted"/>
<feature type="region of interest" description="Disordered" evidence="1">
    <location>
        <begin position="44"/>
        <end position="74"/>
    </location>
</feature>
<dbReference type="EMBL" id="CAEZSE010000179">
    <property type="protein sequence ID" value="CAB4542046.1"/>
    <property type="molecule type" value="Genomic_DNA"/>
</dbReference>
<sequence length="96" mass="10298">MSRRTVPVDESRCVELGTSVGRFCSPVRSDPIVIRPSRAEREAGGGALFGSMRREPPVKLTRSRPSLPDKLTRSRASPLAGVGEIVSSEICISFGA</sequence>